<gene>
    <name evidence="3" type="ORF">VPARA_27070</name>
</gene>
<evidence type="ECO:0000313" key="3">
    <source>
        <dbReference type="EMBL" id="KLN56026.1"/>
    </source>
</evidence>
<evidence type="ECO:0000256" key="1">
    <source>
        <dbReference type="SAM" id="MobiDB-lite"/>
    </source>
</evidence>
<feature type="chain" id="PRO_5005200523" evidence="2">
    <location>
        <begin position="26"/>
        <end position="98"/>
    </location>
</feature>
<name>A0A0H2M1R6_VARPD</name>
<proteinExistence type="predicted"/>
<feature type="region of interest" description="Disordered" evidence="1">
    <location>
        <begin position="54"/>
        <end position="98"/>
    </location>
</feature>
<feature type="compositionally biased region" description="Basic and acidic residues" evidence="1">
    <location>
        <begin position="54"/>
        <end position="92"/>
    </location>
</feature>
<protein>
    <submittedName>
        <fullName evidence="3">Uncharacterized protein</fullName>
    </submittedName>
</protein>
<dbReference type="PATRIC" id="fig|34073.19.peg.2785"/>
<comment type="caution">
    <text evidence="3">The sequence shown here is derived from an EMBL/GenBank/DDBJ whole genome shotgun (WGS) entry which is preliminary data.</text>
</comment>
<dbReference type="Proteomes" id="UP000035170">
    <property type="component" value="Unassembled WGS sequence"/>
</dbReference>
<dbReference type="RefSeq" id="WP_080966565.1">
    <property type="nucleotide sequence ID" value="NZ_JZWI01000013.1"/>
</dbReference>
<evidence type="ECO:0000256" key="2">
    <source>
        <dbReference type="SAM" id="SignalP"/>
    </source>
</evidence>
<accession>A0A0H2M1R6</accession>
<sequence length="98" mass="11363">MKKLSLALATAALLSLAALGAPAQAQLHHGDHGYRPHVVVVPPPPPRHVIRHGYEHRHDRHADYRHGRRADYRHARRDSDRDGVPDRYDRRPHNPYRR</sequence>
<keyword evidence="2" id="KW-0732">Signal</keyword>
<keyword evidence="4" id="KW-1185">Reference proteome</keyword>
<organism evidence="3 4">
    <name type="scientific">Variovorax paradoxus</name>
    <dbReference type="NCBI Taxonomy" id="34073"/>
    <lineage>
        <taxon>Bacteria</taxon>
        <taxon>Pseudomonadati</taxon>
        <taxon>Pseudomonadota</taxon>
        <taxon>Betaproteobacteria</taxon>
        <taxon>Burkholderiales</taxon>
        <taxon>Comamonadaceae</taxon>
        <taxon>Variovorax</taxon>
    </lineage>
</organism>
<dbReference type="EMBL" id="JZWI01000013">
    <property type="protein sequence ID" value="KLN56026.1"/>
    <property type="molecule type" value="Genomic_DNA"/>
</dbReference>
<dbReference type="AlphaFoldDB" id="A0A0H2M1R6"/>
<evidence type="ECO:0000313" key="4">
    <source>
        <dbReference type="Proteomes" id="UP000035170"/>
    </source>
</evidence>
<reference evidence="3 4" key="1">
    <citation type="submission" date="2015-03" db="EMBL/GenBank/DDBJ databases">
        <title>Genome sequence of Variovorax paradoxus TBEA6.</title>
        <authorList>
            <person name="Poehlein A."/>
            <person name="Schuldes J."/>
            <person name="Wuebbeler J.H."/>
            <person name="Hiessl S."/>
            <person name="Steinbuechel A."/>
            <person name="Daniel R."/>
        </authorList>
    </citation>
    <scope>NUCLEOTIDE SEQUENCE [LARGE SCALE GENOMIC DNA]</scope>
    <source>
        <strain evidence="3 4">TBEA6</strain>
    </source>
</reference>
<feature type="signal peptide" evidence="2">
    <location>
        <begin position="1"/>
        <end position="25"/>
    </location>
</feature>